<dbReference type="NCBIfam" id="NF033708">
    <property type="entry name" value="T9SS_Cterm_ChiA"/>
    <property type="match status" value="1"/>
</dbReference>
<reference evidence="1 2" key="1">
    <citation type="submission" date="2016-11" db="EMBL/GenBank/DDBJ databases">
        <title>Whole genomes of Flavobacteriaceae.</title>
        <authorList>
            <person name="Stine C."/>
            <person name="Li C."/>
            <person name="Tadesse D."/>
        </authorList>
    </citation>
    <scope>NUCLEOTIDE SEQUENCE [LARGE SCALE GENOMIC DNA]</scope>
    <source>
        <strain evidence="1 2">DSM 18292</strain>
    </source>
</reference>
<gene>
    <name evidence="1" type="ORF">B0A66_03920</name>
</gene>
<dbReference type="Proteomes" id="UP000198345">
    <property type="component" value="Unassembled WGS sequence"/>
</dbReference>
<organism evidence="1 2">
    <name type="scientific">Flavobacterium hercynium</name>
    <dbReference type="NCBI Taxonomy" id="387094"/>
    <lineage>
        <taxon>Bacteria</taxon>
        <taxon>Pseudomonadati</taxon>
        <taxon>Bacteroidota</taxon>
        <taxon>Flavobacteriia</taxon>
        <taxon>Flavobacteriales</taxon>
        <taxon>Flavobacteriaceae</taxon>
        <taxon>Flavobacterium</taxon>
    </lineage>
</organism>
<evidence type="ECO:0000313" key="1">
    <source>
        <dbReference type="EMBL" id="OXA95008.1"/>
    </source>
</evidence>
<accession>A0A226HMC3</accession>
<comment type="caution">
    <text evidence="1">The sequence shown here is derived from an EMBL/GenBank/DDBJ whole genome shotgun (WGS) entry which is preliminary data.</text>
</comment>
<name>A0A226HMC3_9FLAO</name>
<proteinExistence type="predicted"/>
<sequence length="269" mass="29788">MASGQGFFVKALTNNPIKYTNDMRVGANNTQFFKTASTSNGENGRVWLNLTNDQGAFKQMLVGYIEDATNGYDNNYDATSFNGNAYIDFYSVNESKKLTIQGRALPFTTTDEIPLAYKTTIEGAFTISIDHVDGLLTDQAIYVEDKVTGTINDLRAGDYTFKTAVGTFADRFVLRYRTTNKATLGTGDFESAEKGLFVSVKNKVIKINSAPENIKEVLVYDITGKLIYNKRKVDAAELQISNIQSVNQILIVKVILEDDSVSTKKIILN</sequence>
<dbReference type="AlphaFoldDB" id="A0A226HMC3"/>
<dbReference type="EMBL" id="MUGW01000008">
    <property type="protein sequence ID" value="OXA95008.1"/>
    <property type="molecule type" value="Genomic_DNA"/>
</dbReference>
<evidence type="ECO:0008006" key="3">
    <source>
        <dbReference type="Google" id="ProtNLM"/>
    </source>
</evidence>
<evidence type="ECO:0000313" key="2">
    <source>
        <dbReference type="Proteomes" id="UP000198345"/>
    </source>
</evidence>
<keyword evidence="2" id="KW-1185">Reference proteome</keyword>
<protein>
    <recommendedName>
        <fullName evidence="3">Secretion system C-terminal sorting domain-containing protein</fullName>
    </recommendedName>
</protein>